<feature type="domain" description="Mur ligase C-terminal" evidence="19">
    <location>
        <begin position="313"/>
        <end position="432"/>
    </location>
</feature>
<evidence type="ECO:0000256" key="11">
    <source>
        <dbReference type="ARBA" id="ARBA00022960"/>
    </source>
</evidence>
<dbReference type="NCBIfam" id="TIGR01087">
    <property type="entry name" value="murD"/>
    <property type="match status" value="1"/>
</dbReference>
<dbReference type="Gene3D" id="3.90.190.20">
    <property type="entry name" value="Mur ligase, C-terminal domain"/>
    <property type="match status" value="1"/>
</dbReference>
<evidence type="ECO:0000256" key="6">
    <source>
        <dbReference type="ARBA" id="ARBA00015655"/>
    </source>
</evidence>
<organism evidence="21 22">
    <name type="scientific">Caloramator quimbayensis</name>
    <dbReference type="NCBI Taxonomy" id="1147123"/>
    <lineage>
        <taxon>Bacteria</taxon>
        <taxon>Bacillati</taxon>
        <taxon>Bacillota</taxon>
        <taxon>Clostridia</taxon>
        <taxon>Eubacteriales</taxon>
        <taxon>Clostridiaceae</taxon>
        <taxon>Caloramator</taxon>
    </lineage>
</organism>
<dbReference type="GO" id="GO:0008360">
    <property type="term" value="P:regulation of cell shape"/>
    <property type="evidence" value="ECO:0007669"/>
    <property type="project" value="UniProtKB-KW"/>
</dbReference>
<evidence type="ECO:0000256" key="16">
    <source>
        <dbReference type="ARBA" id="ARBA00047632"/>
    </source>
</evidence>
<evidence type="ECO:0000256" key="2">
    <source>
        <dbReference type="ARBA" id="ARBA00004496"/>
    </source>
</evidence>
<evidence type="ECO:0000313" key="21">
    <source>
        <dbReference type="EMBL" id="SKB00722.1"/>
    </source>
</evidence>
<evidence type="ECO:0000256" key="8">
    <source>
        <dbReference type="ARBA" id="ARBA00022598"/>
    </source>
</evidence>
<keyword evidence="22" id="KW-1185">Reference proteome</keyword>
<dbReference type="EC" id="6.3.2.9" evidence="5 17"/>
<comment type="similarity">
    <text evidence="4 17">Belongs to the MurCDEF family.</text>
</comment>
<protein>
    <recommendedName>
        <fullName evidence="6 17">UDP-N-acetylmuramoylalanine--D-glutamate ligase</fullName>
        <ecNumber evidence="5 17">6.3.2.9</ecNumber>
    </recommendedName>
    <alternativeName>
        <fullName evidence="15 17">D-glutamic acid-adding enzyme</fullName>
    </alternativeName>
    <alternativeName>
        <fullName evidence="14 17">UDP-N-acetylmuramoyl-L-alanyl-D-glutamate synthetase</fullName>
    </alternativeName>
</protein>
<comment type="pathway">
    <text evidence="3 17 18">Cell wall biogenesis; peptidoglycan biosynthesis.</text>
</comment>
<comment type="catalytic activity">
    <reaction evidence="16 17 18">
        <text>UDP-N-acetyl-alpha-D-muramoyl-L-alanine + D-glutamate + ATP = UDP-N-acetyl-alpha-D-muramoyl-L-alanyl-D-glutamate + ADP + phosphate + H(+)</text>
        <dbReference type="Rhea" id="RHEA:16429"/>
        <dbReference type="ChEBI" id="CHEBI:15378"/>
        <dbReference type="ChEBI" id="CHEBI:29986"/>
        <dbReference type="ChEBI" id="CHEBI:30616"/>
        <dbReference type="ChEBI" id="CHEBI:43474"/>
        <dbReference type="ChEBI" id="CHEBI:83898"/>
        <dbReference type="ChEBI" id="CHEBI:83900"/>
        <dbReference type="ChEBI" id="CHEBI:456216"/>
        <dbReference type="EC" id="6.3.2.9"/>
    </reaction>
</comment>
<evidence type="ECO:0000256" key="3">
    <source>
        <dbReference type="ARBA" id="ARBA00004752"/>
    </source>
</evidence>
<dbReference type="HAMAP" id="MF_00639">
    <property type="entry name" value="MurD"/>
    <property type="match status" value="1"/>
</dbReference>
<evidence type="ECO:0000259" key="19">
    <source>
        <dbReference type="Pfam" id="PF02875"/>
    </source>
</evidence>
<dbReference type="STRING" id="1147123.SAMN05443428_14711"/>
<dbReference type="InterPro" id="IPR004101">
    <property type="entry name" value="Mur_ligase_C"/>
</dbReference>
<keyword evidence="8 17" id="KW-0436">Ligase</keyword>
<evidence type="ECO:0000256" key="13">
    <source>
        <dbReference type="ARBA" id="ARBA00023316"/>
    </source>
</evidence>
<name>A0A1T4YFV6_9CLOT</name>
<evidence type="ECO:0000256" key="17">
    <source>
        <dbReference type="HAMAP-Rule" id="MF_00639"/>
    </source>
</evidence>
<dbReference type="PANTHER" id="PTHR43692:SF1">
    <property type="entry name" value="UDP-N-ACETYLMURAMOYLALANINE--D-GLUTAMATE LIGASE"/>
    <property type="match status" value="1"/>
</dbReference>
<sequence length="455" mass="50964">MKDRLKEFKDNVKNKKVAIVGIGVSNTPLIEMLLNYGAKVVACDKKTSLGDLEEKLKKLGVKLYLGEEYLKGVIDCDIIFRTPSLRPDNEYLIKAREKGAYVTSEMGEFLKYCPAKIFGVTGSDGKTTTTTLIYEMLKNEGYKVFLGGNIGSPLLNRIEEISKEDYVVVELSSFQLMDVNYSPDVSIITNLSPNHLDIHKGMDEYVNSKKNIFLHQCENDIVVLNNDNEITSSMKREVKSSLRTFSMKDSTAFSYFDGEKLICNGISICSIDDVKLPGMHNVENLLAAFSAVYGFVSSESMKKVATSFTGVEHRIELVREINGIKFYNDSIASSPTRTVAGLKSFKNKVILIAGGYDKKIPFEELATGGIDKIKILILMGATREKIKKAFEKEMERRKINLPIIDAENLEDAVKKAYEMAGEGDIITMSPACASFDMFKNFEERGKKFKEIVMKL</sequence>
<keyword evidence="10 17" id="KW-0067">ATP-binding</keyword>
<evidence type="ECO:0000256" key="9">
    <source>
        <dbReference type="ARBA" id="ARBA00022741"/>
    </source>
</evidence>
<dbReference type="GO" id="GO:0005524">
    <property type="term" value="F:ATP binding"/>
    <property type="evidence" value="ECO:0007669"/>
    <property type="project" value="UniProtKB-UniRule"/>
</dbReference>
<keyword evidence="17 18" id="KW-0131">Cell cycle</keyword>
<dbReference type="PANTHER" id="PTHR43692">
    <property type="entry name" value="UDP-N-ACETYLMURAMOYLALANINE--D-GLUTAMATE LIGASE"/>
    <property type="match status" value="1"/>
</dbReference>
<dbReference type="Gene3D" id="3.40.1190.10">
    <property type="entry name" value="Mur-like, catalytic domain"/>
    <property type="match status" value="1"/>
</dbReference>
<dbReference type="InterPro" id="IPR005762">
    <property type="entry name" value="MurD"/>
</dbReference>
<proteinExistence type="inferred from homology"/>
<comment type="function">
    <text evidence="1 17 18">Cell wall formation. Catalyzes the addition of glutamate to the nucleotide precursor UDP-N-acetylmuramoyl-L-alanine (UMA).</text>
</comment>
<keyword evidence="13 17" id="KW-0961">Cell wall biogenesis/degradation</keyword>
<comment type="subcellular location">
    <subcellularLocation>
        <location evidence="2 17 18">Cytoplasm</location>
    </subcellularLocation>
</comment>
<dbReference type="GO" id="GO:0009252">
    <property type="term" value="P:peptidoglycan biosynthetic process"/>
    <property type="evidence" value="ECO:0007669"/>
    <property type="project" value="UniProtKB-UniRule"/>
</dbReference>
<feature type="domain" description="Mur ligase central" evidence="20">
    <location>
        <begin position="120"/>
        <end position="291"/>
    </location>
</feature>
<keyword evidence="9 17" id="KW-0547">Nucleotide-binding</keyword>
<dbReference type="GO" id="GO:0051301">
    <property type="term" value="P:cell division"/>
    <property type="evidence" value="ECO:0007669"/>
    <property type="project" value="UniProtKB-KW"/>
</dbReference>
<dbReference type="Proteomes" id="UP000190105">
    <property type="component" value="Unassembled WGS sequence"/>
</dbReference>
<dbReference type="InterPro" id="IPR036565">
    <property type="entry name" value="Mur-like_cat_sf"/>
</dbReference>
<evidence type="ECO:0000256" key="4">
    <source>
        <dbReference type="ARBA" id="ARBA00010416"/>
    </source>
</evidence>
<dbReference type="UniPathway" id="UPA00219"/>
<dbReference type="GO" id="GO:0005737">
    <property type="term" value="C:cytoplasm"/>
    <property type="evidence" value="ECO:0007669"/>
    <property type="project" value="UniProtKB-SubCell"/>
</dbReference>
<evidence type="ECO:0000256" key="10">
    <source>
        <dbReference type="ARBA" id="ARBA00022840"/>
    </source>
</evidence>
<dbReference type="Pfam" id="PF08245">
    <property type="entry name" value="Mur_ligase_M"/>
    <property type="match status" value="1"/>
</dbReference>
<keyword evidence="12 17" id="KW-0573">Peptidoglycan synthesis</keyword>
<evidence type="ECO:0000256" key="18">
    <source>
        <dbReference type="RuleBase" id="RU003664"/>
    </source>
</evidence>
<evidence type="ECO:0000259" key="20">
    <source>
        <dbReference type="Pfam" id="PF08245"/>
    </source>
</evidence>
<feature type="binding site" evidence="17">
    <location>
        <begin position="122"/>
        <end position="128"/>
    </location>
    <ligand>
        <name>ATP</name>
        <dbReference type="ChEBI" id="CHEBI:30616"/>
    </ligand>
</feature>
<accession>A0A1T4YFV6</accession>
<dbReference type="Pfam" id="PF21377">
    <property type="entry name" value="MurD_N"/>
    <property type="match status" value="1"/>
</dbReference>
<evidence type="ECO:0000256" key="14">
    <source>
        <dbReference type="ARBA" id="ARBA00030398"/>
    </source>
</evidence>
<keyword evidence="7 17" id="KW-0963">Cytoplasm</keyword>
<evidence type="ECO:0000256" key="5">
    <source>
        <dbReference type="ARBA" id="ARBA00012212"/>
    </source>
</evidence>
<dbReference type="OrthoDB" id="9809796at2"/>
<gene>
    <name evidence="17" type="primary">murD</name>
    <name evidence="21" type="ORF">SAMN05443428_14711</name>
</gene>
<dbReference type="SUPFAM" id="SSF53623">
    <property type="entry name" value="MurD-like peptide ligases, catalytic domain"/>
    <property type="match status" value="1"/>
</dbReference>
<dbReference type="InterPro" id="IPR036615">
    <property type="entry name" value="Mur_ligase_C_dom_sf"/>
</dbReference>
<evidence type="ECO:0000256" key="12">
    <source>
        <dbReference type="ARBA" id="ARBA00022984"/>
    </source>
</evidence>
<dbReference type="GO" id="GO:0071555">
    <property type="term" value="P:cell wall organization"/>
    <property type="evidence" value="ECO:0007669"/>
    <property type="project" value="UniProtKB-KW"/>
</dbReference>
<dbReference type="AlphaFoldDB" id="A0A1T4YFV6"/>
<reference evidence="22" key="1">
    <citation type="submission" date="2017-02" db="EMBL/GenBank/DDBJ databases">
        <authorList>
            <person name="Varghese N."/>
            <person name="Submissions S."/>
        </authorList>
    </citation>
    <scope>NUCLEOTIDE SEQUENCE [LARGE SCALE GENOMIC DNA]</scope>
    <source>
        <strain evidence="22">USBA 833</strain>
    </source>
</reference>
<dbReference type="SUPFAM" id="SSF51984">
    <property type="entry name" value="MurCD N-terminal domain"/>
    <property type="match status" value="1"/>
</dbReference>
<dbReference type="GO" id="GO:0008764">
    <property type="term" value="F:UDP-N-acetylmuramoylalanine-D-glutamate ligase activity"/>
    <property type="evidence" value="ECO:0007669"/>
    <property type="project" value="UniProtKB-UniRule"/>
</dbReference>
<dbReference type="Gene3D" id="3.40.50.720">
    <property type="entry name" value="NAD(P)-binding Rossmann-like Domain"/>
    <property type="match status" value="1"/>
</dbReference>
<keyword evidence="11 17" id="KW-0133">Cell shape</keyword>
<dbReference type="SUPFAM" id="SSF53244">
    <property type="entry name" value="MurD-like peptide ligases, peptide-binding domain"/>
    <property type="match status" value="1"/>
</dbReference>
<dbReference type="Pfam" id="PF02875">
    <property type="entry name" value="Mur_ligase_C"/>
    <property type="match status" value="1"/>
</dbReference>
<keyword evidence="17 18" id="KW-0132">Cell division</keyword>
<dbReference type="InterPro" id="IPR013221">
    <property type="entry name" value="Mur_ligase_cen"/>
</dbReference>
<evidence type="ECO:0000256" key="15">
    <source>
        <dbReference type="ARBA" id="ARBA00032324"/>
    </source>
</evidence>
<dbReference type="RefSeq" id="WP_078697872.1">
    <property type="nucleotide sequence ID" value="NZ_FUYH01000047.1"/>
</dbReference>
<evidence type="ECO:0000256" key="7">
    <source>
        <dbReference type="ARBA" id="ARBA00022490"/>
    </source>
</evidence>
<dbReference type="EMBL" id="FUYH01000047">
    <property type="protein sequence ID" value="SKB00722.1"/>
    <property type="molecule type" value="Genomic_DNA"/>
</dbReference>
<evidence type="ECO:0000256" key="1">
    <source>
        <dbReference type="ARBA" id="ARBA00002734"/>
    </source>
</evidence>
<evidence type="ECO:0000313" key="22">
    <source>
        <dbReference type="Proteomes" id="UP000190105"/>
    </source>
</evidence>